<dbReference type="OrthoDB" id="304952at2759"/>
<gene>
    <name evidence="2" type="ORF">PPENT_87.1.T0310321</name>
</gene>
<dbReference type="EMBL" id="CAJJDO010000031">
    <property type="protein sequence ID" value="CAD8158402.1"/>
    <property type="molecule type" value="Genomic_DNA"/>
</dbReference>
<feature type="transmembrane region" description="Helical" evidence="1">
    <location>
        <begin position="54"/>
        <end position="74"/>
    </location>
</feature>
<comment type="caution">
    <text evidence="2">The sequence shown here is derived from an EMBL/GenBank/DDBJ whole genome shotgun (WGS) entry which is preliminary data.</text>
</comment>
<organism evidence="2 3">
    <name type="scientific">Paramecium pentaurelia</name>
    <dbReference type="NCBI Taxonomy" id="43138"/>
    <lineage>
        <taxon>Eukaryota</taxon>
        <taxon>Sar</taxon>
        <taxon>Alveolata</taxon>
        <taxon>Ciliophora</taxon>
        <taxon>Intramacronucleata</taxon>
        <taxon>Oligohymenophorea</taxon>
        <taxon>Peniculida</taxon>
        <taxon>Parameciidae</taxon>
        <taxon>Paramecium</taxon>
    </lineage>
</organism>
<dbReference type="Proteomes" id="UP000689195">
    <property type="component" value="Unassembled WGS sequence"/>
</dbReference>
<dbReference type="AlphaFoldDB" id="A0A8S1U303"/>
<keyword evidence="1" id="KW-0812">Transmembrane</keyword>
<accession>A0A8S1U303</accession>
<evidence type="ECO:0000256" key="1">
    <source>
        <dbReference type="SAM" id="Phobius"/>
    </source>
</evidence>
<evidence type="ECO:0008006" key="4">
    <source>
        <dbReference type="Google" id="ProtNLM"/>
    </source>
</evidence>
<feature type="transmembrane region" description="Helical" evidence="1">
    <location>
        <begin position="163"/>
        <end position="183"/>
    </location>
</feature>
<evidence type="ECO:0000313" key="3">
    <source>
        <dbReference type="Proteomes" id="UP000689195"/>
    </source>
</evidence>
<proteinExistence type="predicted"/>
<protein>
    <recommendedName>
        <fullName evidence="4">Transmembrane protein</fullName>
    </recommendedName>
</protein>
<feature type="transmembrane region" description="Helical" evidence="1">
    <location>
        <begin position="83"/>
        <end position="103"/>
    </location>
</feature>
<sequence>MIGNLKGYFYIYSQPYTNIYQHTKVINIISIYQLFDMIINIVDVSTYDVDGTRIMLIARIIIQAGLLIVFWLIFKCLRKLRNGFLNVATFIYFISLFICWTETDYYLFNEMKQPYTSYTAEIYILLLALVILQESQICQTISLLFSLFYSLFRIQLFQNKIDILSSIRIVLIHVAIQIFLLQLPQQKQKLNNQLVMLGQQSKNYVPMQSNRQSQVNQQQRLSTYINQQNYDITQRLKQQFKENEIAVSEENRLDTERQNLDQFYENVLNNIQIGIFIVDNLQSAVKSINPYMSHLVLKDDQLSDEFLNYEMFDFGIAFEDNLTVLPKFHRSKDIGNFIKFMQTLEQEFIIIIIVLRTQIMRMEILDQKKFNFFINL</sequence>
<name>A0A8S1U303_9CILI</name>
<keyword evidence="1" id="KW-0472">Membrane</keyword>
<evidence type="ECO:0000313" key="2">
    <source>
        <dbReference type="EMBL" id="CAD8158402.1"/>
    </source>
</evidence>
<reference evidence="2" key="1">
    <citation type="submission" date="2021-01" db="EMBL/GenBank/DDBJ databases">
        <authorList>
            <consortium name="Genoscope - CEA"/>
            <person name="William W."/>
        </authorList>
    </citation>
    <scope>NUCLEOTIDE SEQUENCE</scope>
</reference>
<keyword evidence="3" id="KW-1185">Reference proteome</keyword>
<keyword evidence="1" id="KW-1133">Transmembrane helix</keyword>